<evidence type="ECO:0000313" key="4">
    <source>
        <dbReference type="EMBL" id="SDC16240.1"/>
    </source>
</evidence>
<keyword evidence="2" id="KW-1133">Transmembrane helix</keyword>
<evidence type="ECO:0000313" key="5">
    <source>
        <dbReference type="Proteomes" id="UP000199039"/>
    </source>
</evidence>
<feature type="transmembrane region" description="Helical" evidence="2">
    <location>
        <begin position="12"/>
        <end position="29"/>
    </location>
</feature>
<keyword evidence="2" id="KW-0812">Transmembrane</keyword>
<evidence type="ECO:0000259" key="3">
    <source>
        <dbReference type="PROSITE" id="PS51352"/>
    </source>
</evidence>
<gene>
    <name evidence="4" type="ORF">SAMN05216410_1302</name>
</gene>
<dbReference type="SUPFAM" id="SSF52833">
    <property type="entry name" value="Thioredoxin-like"/>
    <property type="match status" value="1"/>
</dbReference>
<reference evidence="4 5" key="1">
    <citation type="submission" date="2016-09" db="EMBL/GenBank/DDBJ databases">
        <authorList>
            <person name="Capua I."/>
            <person name="De Benedictis P."/>
            <person name="Joannis T."/>
            <person name="Lombin L.H."/>
            <person name="Cattoli G."/>
        </authorList>
    </citation>
    <scope>NUCLEOTIDE SEQUENCE [LARGE SCALE GENOMIC DNA]</scope>
    <source>
        <strain evidence="4 5">ISLP-3</strain>
    </source>
</reference>
<keyword evidence="5" id="KW-1185">Reference proteome</keyword>
<proteinExistence type="predicted"/>
<dbReference type="Pfam" id="PF00085">
    <property type="entry name" value="Thioredoxin"/>
    <property type="match status" value="1"/>
</dbReference>
<dbReference type="CDD" id="cd02947">
    <property type="entry name" value="TRX_family"/>
    <property type="match status" value="1"/>
</dbReference>
<dbReference type="RefSeq" id="WP_093181807.1">
    <property type="nucleotide sequence ID" value="NZ_FMYH01000002.1"/>
</dbReference>
<evidence type="ECO:0000256" key="2">
    <source>
        <dbReference type="SAM" id="Phobius"/>
    </source>
</evidence>
<feature type="domain" description="Thioredoxin" evidence="3">
    <location>
        <begin position="7"/>
        <end position="147"/>
    </location>
</feature>
<feature type="compositionally biased region" description="Low complexity" evidence="1">
    <location>
        <begin position="138"/>
        <end position="149"/>
    </location>
</feature>
<dbReference type="Proteomes" id="UP000199039">
    <property type="component" value="Unassembled WGS sequence"/>
</dbReference>
<dbReference type="InterPro" id="IPR013766">
    <property type="entry name" value="Thioredoxin_domain"/>
</dbReference>
<evidence type="ECO:0000256" key="1">
    <source>
        <dbReference type="SAM" id="MobiDB-lite"/>
    </source>
</evidence>
<dbReference type="OrthoDB" id="1495530at2"/>
<keyword evidence="2" id="KW-0472">Membrane</keyword>
<dbReference type="InterPro" id="IPR036249">
    <property type="entry name" value="Thioredoxin-like_sf"/>
</dbReference>
<accession>A0A1G6JC21</accession>
<dbReference type="Gene3D" id="3.40.30.10">
    <property type="entry name" value="Glutaredoxin"/>
    <property type="match status" value="1"/>
</dbReference>
<dbReference type="PROSITE" id="PS51352">
    <property type="entry name" value="THIOREDOXIN_2"/>
    <property type="match status" value="1"/>
</dbReference>
<feature type="region of interest" description="Disordered" evidence="1">
    <location>
        <begin position="122"/>
        <end position="167"/>
    </location>
</feature>
<dbReference type="EMBL" id="FMYH01000002">
    <property type="protein sequence ID" value="SDC16240.1"/>
    <property type="molecule type" value="Genomic_DNA"/>
</dbReference>
<name>A0A1G6JC21_9MICO</name>
<protein>
    <submittedName>
        <fullName evidence="4">Thioredoxin</fullName>
    </submittedName>
</protein>
<dbReference type="STRING" id="1814289.SAMN05216410_1302"/>
<dbReference type="AlphaFoldDB" id="A0A1G6JC21"/>
<sequence length="167" mass="17419">MDLVFGSPLGRAAGLVALLAVTSLLWFVASRRSGTMRASAARADDPRLDLAGLGAVHGSRATFVQFSSEVCAPCRQVARVLTDLSTREDGVSHVEIDVGEHPDLVRTHGVLRTPTVFLLGPSGSVHGRTSGPMTPGQARDALAALDSDAPGTSELNSEPHGRTRGRG</sequence>
<organism evidence="4 5">
    <name type="scientific">Sanguibacter gelidistatuariae</name>
    <dbReference type="NCBI Taxonomy" id="1814289"/>
    <lineage>
        <taxon>Bacteria</taxon>
        <taxon>Bacillati</taxon>
        <taxon>Actinomycetota</taxon>
        <taxon>Actinomycetes</taxon>
        <taxon>Micrococcales</taxon>
        <taxon>Sanguibacteraceae</taxon>
        <taxon>Sanguibacter</taxon>
    </lineage>
</organism>